<dbReference type="InterPro" id="IPR009003">
    <property type="entry name" value="Peptidase_S1_PA"/>
</dbReference>
<evidence type="ECO:0000313" key="4">
    <source>
        <dbReference type="Proteomes" id="UP001371305"/>
    </source>
</evidence>
<evidence type="ECO:0000256" key="2">
    <source>
        <dbReference type="SAM" id="SignalP"/>
    </source>
</evidence>
<accession>A0ABU9B5D2</accession>
<protein>
    <submittedName>
        <fullName evidence="3">Trypsin-like peptidase domain-containing protein</fullName>
    </submittedName>
</protein>
<keyword evidence="2" id="KW-0732">Signal</keyword>
<name>A0ABU9B5D2_9BACT</name>
<dbReference type="RefSeq" id="WP_341407955.1">
    <property type="nucleotide sequence ID" value="NZ_JBBUKT010000016.1"/>
</dbReference>
<proteinExistence type="predicted"/>
<feature type="chain" id="PRO_5046120372" evidence="2">
    <location>
        <begin position="19"/>
        <end position="299"/>
    </location>
</feature>
<evidence type="ECO:0000256" key="1">
    <source>
        <dbReference type="SAM" id="MobiDB-lite"/>
    </source>
</evidence>
<dbReference type="Pfam" id="PF13365">
    <property type="entry name" value="Trypsin_2"/>
    <property type="match status" value="1"/>
</dbReference>
<reference evidence="3 4" key="1">
    <citation type="submission" date="2024-04" db="EMBL/GenBank/DDBJ databases">
        <title>Luteolibacter sp. isolated from soil.</title>
        <authorList>
            <person name="An J."/>
        </authorList>
    </citation>
    <scope>NUCLEOTIDE SEQUENCE [LARGE SCALE GENOMIC DNA]</scope>
    <source>
        <strain evidence="3 4">Y139</strain>
    </source>
</reference>
<keyword evidence="4" id="KW-1185">Reference proteome</keyword>
<dbReference type="Proteomes" id="UP001371305">
    <property type="component" value="Unassembled WGS sequence"/>
</dbReference>
<sequence>MFRTIALALAATTALASASTADLRDIGKKLSAEHKDAIVWLSVLAKTSMTTEGEVPAQIKAALAAQEKEEKSEVTGTVIDAKSGMIVTALGGLDKSSVMDGQTVNTPMGVIKLRSNSEIKEVKVITSDGSEIPADLVLKDADLGLAFIKIRMDSEEAKGVELQSISLADSAKGEVLDECIALGRLDESLNREASLITTEISGVTTRPRTFYRVNTDTIGCPVYLANGKLLGVSVLRNPKGNSSRSGQIQVSPVILPAADIAKVAEQAKDAKPVEAPKAEEKPAEEKPAEAKPADKKEGE</sequence>
<feature type="signal peptide" evidence="2">
    <location>
        <begin position="1"/>
        <end position="18"/>
    </location>
</feature>
<gene>
    <name evidence="3" type="ORF">WKV53_26960</name>
</gene>
<feature type="region of interest" description="Disordered" evidence="1">
    <location>
        <begin position="265"/>
        <end position="299"/>
    </location>
</feature>
<comment type="caution">
    <text evidence="3">The sequence shown here is derived from an EMBL/GenBank/DDBJ whole genome shotgun (WGS) entry which is preliminary data.</text>
</comment>
<dbReference type="EMBL" id="JBBUKT010000016">
    <property type="protein sequence ID" value="MEK7954187.1"/>
    <property type="molecule type" value="Genomic_DNA"/>
</dbReference>
<organism evidence="3 4">
    <name type="scientific">Luteolibacter soli</name>
    <dbReference type="NCBI Taxonomy" id="3135280"/>
    <lineage>
        <taxon>Bacteria</taxon>
        <taxon>Pseudomonadati</taxon>
        <taxon>Verrucomicrobiota</taxon>
        <taxon>Verrucomicrobiia</taxon>
        <taxon>Verrucomicrobiales</taxon>
        <taxon>Verrucomicrobiaceae</taxon>
        <taxon>Luteolibacter</taxon>
    </lineage>
</organism>
<dbReference type="Gene3D" id="2.40.10.120">
    <property type="match status" value="1"/>
</dbReference>
<evidence type="ECO:0000313" key="3">
    <source>
        <dbReference type="EMBL" id="MEK7954187.1"/>
    </source>
</evidence>
<dbReference type="SUPFAM" id="SSF50494">
    <property type="entry name" value="Trypsin-like serine proteases"/>
    <property type="match status" value="1"/>
</dbReference>